<name>S8F8J1_FOMSC</name>
<evidence type="ECO:0000256" key="15">
    <source>
        <dbReference type="PROSITE-ProRule" id="PRU00175"/>
    </source>
</evidence>
<feature type="compositionally biased region" description="Acidic residues" evidence="17">
    <location>
        <begin position="430"/>
        <end position="445"/>
    </location>
</feature>
<comment type="pathway">
    <text evidence="3 16">Protein modification; protein ubiquitination.</text>
</comment>
<evidence type="ECO:0000256" key="4">
    <source>
        <dbReference type="ARBA" id="ARBA00007997"/>
    </source>
</evidence>
<feature type="compositionally biased region" description="Low complexity" evidence="17">
    <location>
        <begin position="1"/>
        <end position="11"/>
    </location>
</feature>
<keyword evidence="7" id="KW-0963">Cytoplasm</keyword>
<dbReference type="GO" id="GO:0008270">
    <property type="term" value="F:zinc ion binding"/>
    <property type="evidence" value="ECO:0007669"/>
    <property type="project" value="UniProtKB-KW"/>
</dbReference>
<dbReference type="Pfam" id="PF23009">
    <property type="entry name" value="UBC_like"/>
    <property type="match status" value="1"/>
</dbReference>
<comment type="subunit">
    <text evidence="16">Component of the ribosome quality control complex (RQC).</text>
</comment>
<keyword evidence="8 16" id="KW-0808">Transferase</keyword>
<dbReference type="SUPFAM" id="SSF57850">
    <property type="entry name" value="RING/U-box"/>
    <property type="match status" value="1"/>
</dbReference>
<evidence type="ECO:0000256" key="5">
    <source>
        <dbReference type="ARBA" id="ARBA00012483"/>
    </source>
</evidence>
<keyword evidence="11 15" id="KW-0863">Zinc-finger</keyword>
<dbReference type="OrthoDB" id="6108at2759"/>
<dbReference type="InterPro" id="IPR039795">
    <property type="entry name" value="LTN1/Rkr1"/>
</dbReference>
<keyword evidence="13 16" id="KW-0862">Zinc</keyword>
<dbReference type="SUPFAM" id="SSF48371">
    <property type="entry name" value="ARM repeat"/>
    <property type="match status" value="2"/>
</dbReference>
<dbReference type="GO" id="GO:0061630">
    <property type="term" value="F:ubiquitin protein ligase activity"/>
    <property type="evidence" value="ECO:0007669"/>
    <property type="project" value="UniProtKB-UniRule"/>
</dbReference>
<keyword evidence="9 16" id="KW-0479">Metal-binding</keyword>
<feature type="region of interest" description="Disordered" evidence="17">
    <location>
        <begin position="427"/>
        <end position="459"/>
    </location>
</feature>
<keyword evidence="20" id="KW-1185">Reference proteome</keyword>
<dbReference type="eggNOG" id="KOG0803">
    <property type="taxonomic scope" value="Eukaryota"/>
</dbReference>
<evidence type="ECO:0000313" key="19">
    <source>
        <dbReference type="EMBL" id="EPS95069.1"/>
    </source>
</evidence>
<dbReference type="InterPro" id="IPR013083">
    <property type="entry name" value="Znf_RING/FYVE/PHD"/>
</dbReference>
<evidence type="ECO:0000256" key="11">
    <source>
        <dbReference type="ARBA" id="ARBA00022771"/>
    </source>
</evidence>
<dbReference type="CDD" id="cd16491">
    <property type="entry name" value="RING-CH-C4HC3_LTN1"/>
    <property type="match status" value="1"/>
</dbReference>
<evidence type="ECO:0000256" key="16">
    <source>
        <dbReference type="RuleBase" id="RU367090"/>
    </source>
</evidence>
<dbReference type="InterPro" id="IPR054478">
    <property type="entry name" value="LTN1_UBC"/>
</dbReference>
<dbReference type="GO" id="GO:1990112">
    <property type="term" value="C:RQC complex"/>
    <property type="evidence" value="ECO:0007669"/>
    <property type="project" value="UniProtKB-UniRule"/>
</dbReference>
<feature type="region of interest" description="Disordered" evidence="17">
    <location>
        <begin position="254"/>
        <end position="294"/>
    </location>
</feature>
<dbReference type="InterPro" id="IPR001841">
    <property type="entry name" value="Znf_RING"/>
</dbReference>
<dbReference type="FunFam" id="3.30.40.10:FF:000038">
    <property type="entry name" value="E3 ubiquitin-protein ligase listerin"/>
    <property type="match status" value="1"/>
</dbReference>
<dbReference type="GO" id="GO:0016567">
    <property type="term" value="P:protein ubiquitination"/>
    <property type="evidence" value="ECO:0007669"/>
    <property type="project" value="UniProtKB-UniPathway"/>
</dbReference>
<dbReference type="InterPro" id="IPR054476">
    <property type="entry name" value="Ltn1_N"/>
</dbReference>
<evidence type="ECO:0000256" key="9">
    <source>
        <dbReference type="ARBA" id="ARBA00022723"/>
    </source>
</evidence>
<evidence type="ECO:0000256" key="7">
    <source>
        <dbReference type="ARBA" id="ARBA00022490"/>
    </source>
</evidence>
<dbReference type="PANTHER" id="PTHR12389">
    <property type="entry name" value="ZINC FINGER PROTEIN 294"/>
    <property type="match status" value="1"/>
</dbReference>
<dbReference type="InterPro" id="IPR054477">
    <property type="entry name" value="LTN1_E3_ligase_6th"/>
</dbReference>
<dbReference type="InParanoid" id="S8F8J1"/>
<dbReference type="InterPro" id="IPR016024">
    <property type="entry name" value="ARM-type_fold"/>
</dbReference>
<keyword evidence="10" id="KW-0677">Repeat</keyword>
<evidence type="ECO:0000256" key="13">
    <source>
        <dbReference type="ARBA" id="ARBA00022833"/>
    </source>
</evidence>
<evidence type="ECO:0000256" key="14">
    <source>
        <dbReference type="ARBA" id="ARBA00055150"/>
    </source>
</evidence>
<gene>
    <name evidence="19" type="ORF">FOMPIDRAFT_146707</name>
</gene>
<evidence type="ECO:0000256" key="3">
    <source>
        <dbReference type="ARBA" id="ARBA00004906"/>
    </source>
</evidence>
<comment type="function">
    <text evidence="16">E3 ubiquitin-protein ligase. Component of the ribosome quality control complex (RQC), a ribosome-associated complex that mediates ubiquitination and extraction of incompletely synthesized nascent chains for proteasomal degradation.</text>
</comment>
<evidence type="ECO:0000256" key="6">
    <source>
        <dbReference type="ARBA" id="ARBA00017157"/>
    </source>
</evidence>
<comment type="similarity">
    <text evidence="4 16">Belongs to the LTN1 family.</text>
</comment>
<feature type="compositionally biased region" description="Basic residues" evidence="17">
    <location>
        <begin position="38"/>
        <end position="53"/>
    </location>
</feature>
<feature type="compositionally biased region" description="Basic and acidic residues" evidence="17">
    <location>
        <begin position="272"/>
        <end position="283"/>
    </location>
</feature>
<reference evidence="19 20" key="1">
    <citation type="journal article" date="2012" name="Science">
        <title>The Paleozoic origin of enzymatic lignin decomposition reconstructed from 31 fungal genomes.</title>
        <authorList>
            <person name="Floudas D."/>
            <person name="Binder M."/>
            <person name="Riley R."/>
            <person name="Barry K."/>
            <person name="Blanchette R.A."/>
            <person name="Henrissat B."/>
            <person name="Martinez A.T."/>
            <person name="Otillar R."/>
            <person name="Spatafora J.W."/>
            <person name="Yadav J.S."/>
            <person name="Aerts A."/>
            <person name="Benoit I."/>
            <person name="Boyd A."/>
            <person name="Carlson A."/>
            <person name="Copeland A."/>
            <person name="Coutinho P.M."/>
            <person name="de Vries R.P."/>
            <person name="Ferreira P."/>
            <person name="Findley K."/>
            <person name="Foster B."/>
            <person name="Gaskell J."/>
            <person name="Glotzer D."/>
            <person name="Gorecki P."/>
            <person name="Heitman J."/>
            <person name="Hesse C."/>
            <person name="Hori C."/>
            <person name="Igarashi K."/>
            <person name="Jurgens J.A."/>
            <person name="Kallen N."/>
            <person name="Kersten P."/>
            <person name="Kohler A."/>
            <person name="Kuees U."/>
            <person name="Kumar T.K.A."/>
            <person name="Kuo A."/>
            <person name="LaButti K."/>
            <person name="Larrondo L.F."/>
            <person name="Lindquist E."/>
            <person name="Ling A."/>
            <person name="Lombard V."/>
            <person name="Lucas S."/>
            <person name="Lundell T."/>
            <person name="Martin R."/>
            <person name="McLaughlin D.J."/>
            <person name="Morgenstern I."/>
            <person name="Morin E."/>
            <person name="Murat C."/>
            <person name="Nagy L.G."/>
            <person name="Nolan M."/>
            <person name="Ohm R.A."/>
            <person name="Patyshakuliyeva A."/>
            <person name="Rokas A."/>
            <person name="Ruiz-Duenas F.J."/>
            <person name="Sabat G."/>
            <person name="Salamov A."/>
            <person name="Samejima M."/>
            <person name="Schmutz J."/>
            <person name="Slot J.C."/>
            <person name="St John F."/>
            <person name="Stenlid J."/>
            <person name="Sun H."/>
            <person name="Sun S."/>
            <person name="Syed K."/>
            <person name="Tsang A."/>
            <person name="Wiebenga A."/>
            <person name="Young D."/>
            <person name="Pisabarro A."/>
            <person name="Eastwood D.C."/>
            <person name="Martin F."/>
            <person name="Cullen D."/>
            <person name="Grigoriev I.V."/>
            <person name="Hibbett D.S."/>
        </authorList>
    </citation>
    <scope>NUCLEOTIDE SEQUENCE</scope>
    <source>
        <strain evidence="20">FP-58527</strain>
    </source>
</reference>
<comment type="catalytic activity">
    <reaction evidence="1 16">
        <text>S-ubiquitinyl-[E2 ubiquitin-conjugating enzyme]-L-cysteine + [acceptor protein]-L-lysine = [E2 ubiquitin-conjugating enzyme]-L-cysteine + N(6)-ubiquitinyl-[acceptor protein]-L-lysine.</text>
        <dbReference type="EC" id="2.3.2.27"/>
    </reaction>
</comment>
<dbReference type="GO" id="GO:0005829">
    <property type="term" value="C:cytosol"/>
    <property type="evidence" value="ECO:0007669"/>
    <property type="project" value="UniProtKB-SubCell"/>
</dbReference>
<dbReference type="Pfam" id="PF22999">
    <property type="entry name" value="LTN1_E3_ligase_6th"/>
    <property type="match status" value="1"/>
</dbReference>
<dbReference type="HOGENOM" id="CLU_000945_0_0_1"/>
<evidence type="ECO:0000313" key="20">
    <source>
        <dbReference type="Proteomes" id="UP000015241"/>
    </source>
</evidence>
<comment type="function">
    <text evidence="14">E3 ubiquitin-protein ligase component of the ribosome quality control complex (RQC), a ribosome-associated complex that mediates ubiquitination and extraction of incompletely synthesized nascent chains for proteasomal degradation. Mediates ubiquitination of proteins derived from mRNAs lacking stop codons (non-stop proteins) and other translation arrest products induced by poly-lysine sequences and tandem rare codons. Ubiquitination leads to CDC48 recruitment for extraction and degradation of the incomplete translation product. May indirectly play a role in chromatin function and transcription.</text>
</comment>
<feature type="region of interest" description="Disordered" evidence="17">
    <location>
        <begin position="1"/>
        <end position="61"/>
    </location>
</feature>
<evidence type="ECO:0000256" key="2">
    <source>
        <dbReference type="ARBA" id="ARBA00004514"/>
    </source>
</evidence>
<dbReference type="Gene3D" id="3.30.40.10">
    <property type="entry name" value="Zinc/RING finger domain, C3HC4 (zinc finger)"/>
    <property type="match status" value="1"/>
</dbReference>
<dbReference type="GO" id="GO:1990116">
    <property type="term" value="P:ribosome-associated ubiquitin-dependent protein catabolic process"/>
    <property type="evidence" value="ECO:0007669"/>
    <property type="project" value="UniProtKB-UniRule"/>
</dbReference>
<evidence type="ECO:0000256" key="10">
    <source>
        <dbReference type="ARBA" id="ARBA00022737"/>
    </source>
</evidence>
<dbReference type="EMBL" id="KE504216">
    <property type="protein sequence ID" value="EPS95069.1"/>
    <property type="molecule type" value="Genomic_DNA"/>
</dbReference>
<dbReference type="Pfam" id="PF22958">
    <property type="entry name" value="Ltn1_1st"/>
    <property type="match status" value="2"/>
</dbReference>
<accession>S8F8J1</accession>
<dbReference type="PROSITE" id="PS50089">
    <property type="entry name" value="ZF_RING_2"/>
    <property type="match status" value="1"/>
</dbReference>
<feature type="domain" description="RING-type" evidence="18">
    <location>
        <begin position="1729"/>
        <end position="1780"/>
    </location>
</feature>
<dbReference type="GO" id="GO:0072344">
    <property type="term" value="P:rescue of stalled ribosome"/>
    <property type="evidence" value="ECO:0007669"/>
    <property type="project" value="UniProtKB-UniRule"/>
</dbReference>
<organism evidence="19 20">
    <name type="scientific">Fomitopsis schrenkii</name>
    <name type="common">Brown rot fungus</name>
    <dbReference type="NCBI Taxonomy" id="2126942"/>
    <lineage>
        <taxon>Eukaryota</taxon>
        <taxon>Fungi</taxon>
        <taxon>Dikarya</taxon>
        <taxon>Basidiomycota</taxon>
        <taxon>Agaricomycotina</taxon>
        <taxon>Agaricomycetes</taxon>
        <taxon>Polyporales</taxon>
        <taxon>Fomitopsis</taxon>
    </lineage>
</organism>
<dbReference type="STRING" id="743788.S8F8J1"/>
<evidence type="ECO:0000259" key="18">
    <source>
        <dbReference type="PROSITE" id="PS50089"/>
    </source>
</evidence>
<sequence length="1784" mass="197079">MAKGKSSASSATRKKHARKAAAGTVGQVDDPQLPKEKKASKKEKKSKEPRKKVYIPPVKPAPVQPDPLDTLGIAQKLPPELLVILRRLAKKDSITKRRALEDFQSGWVEQARSAGPNSGLLEVIAETLPVWLHHMPALFLHPSRRIRLLSVGLHSSLLRLPAEISEQLFFNLREVLSADQTEYILGSWLLAAHDVDRQVASLARDCWTRCVSLSSSPRSLTLDTDLTQHLWDFVHRTLLDPGGVYLYVNPPQVAAPPPPSHKKGAKASPAKKVTEEDTGRARSEEEEENEADRRARLRMGACGSAEWMLNAIASERSESLRTDFVAPLANPALWTVLHHAQTPPFVNIESFGWNQPGVRRAAWSLLQTVLAKCKALLDPLLQVLSSAILRSAWVEPDPNVRTAMWQPLLTFLREHPIAWDLDAKRFKEDEGGDGDEEDDSGAEEDGQPHEVQADQSNDSVVPLVPSPAYREFLQFLELGCSGSPLQGYPTIIVIISTIPPSIFGASSSTPLQTFFASFWAAVDGRALSALDRIAASAAFFSALLECLVFLVRRLLNCSLGDALLLVHGATSERDLDAAGRKRAAEILVAEQFTRSWEALSERRLRVEADTAAGLMTKSLNALYQLDRGLFTGAWEALSSSILAASGGQDGAISLIASTILRSFQRSFDQGSEQEAAVKGLIGKVVHHAIGHCEEILQSDEPPAKGQVDALVGVLNAFEGSIFSDELVTQSIDDTIREHLRRVLDVAPSLLLVYLSHRHDDALCSRLWQDVLRTLAGSSGSIEDAVSPLLRAQERGELPEYLRADEGDFDDVVGDLLAVVLTGSSNTSESNILRSIMRSPGPFVSRPSFKGLVESLVSALNLHFPAVWKDATTSLSVFGVSWSLVQVFSNHHFAVLQATEGSTSLFAEVFLFANLLPSLRKIEHEDVAAASHLWKTWLREATEYARRETVVLVKERLREMLLDCSSLASPEQILQVLATPDASFEMDLLYDVLPSRSSLDDMLERFPSVPGDSSLAVLDPLIPPVSLYNETDLQTPELDASGMSEYARAVGALLLILLEDRHLAKTNGWALRHLLALALYAEDLICIPNSRSSVFAGNVSKAMLNDIMARAKQVATYVLSSSPQDEGWHTAVVNAITAEKENHGLDAVGTLVYDLVSYGMRFDTVRESCILHVVLEHTLGNASKEDAQQWVQLGRRLERQAPHTSIAIVYSVTQHAPEPPLLDRYRNELAAGIYGVPASKASTQGLWLLRRLVATAPDPESDIVFLPQLRAVNLMKTCQQWITSDEDIDEDVESEMTLIFLHLAPILQNVPGAHWDFIFDVMENNLENSSLVEQGSLVVLSRTLRLFIAIQDLASTNKALRDIWHDRENTSLTFVRDIVAVKLGPEQISAPLSACRELALQIVQDLPESLMDAGTISKMCHIIEDPVVDVQKMAYRLLHEAARKYTEHMVIEAAVESEESMKIELPLELVQILQRDLAADENLDFGYQRSSGYFLAWMLAFDHFANASLKVKSAYIEQLLDLGLVSDRLLPNVITTLGLQGGNIKPFKLDIWSIEEMYLDSYSGDSALSVGLLAAHLYYRALLIVPSLIRSWLSECRDRQLLNRVSTYTATHFSPAIIRTELTEVKDPDAAAELADENLTIKVANAVNEVTASYAVDEYKLGLTVKLPSDYPLHGIEIRDNKPVGVPEDRWRAWMLGIQQIISYRSGSITDGLSFFKKNVSSHFEGLAECAICYSIISAMDGSLPRKPCRTCKNRFHAGCLYKASYCWFNSSHSSSCPLCRSEII</sequence>
<evidence type="ECO:0000256" key="8">
    <source>
        <dbReference type="ARBA" id="ARBA00022679"/>
    </source>
</evidence>
<comment type="subcellular location">
    <subcellularLocation>
        <location evidence="2">Cytoplasm</location>
        <location evidence="2">Cytosol</location>
    </subcellularLocation>
</comment>
<evidence type="ECO:0000256" key="17">
    <source>
        <dbReference type="SAM" id="MobiDB-lite"/>
    </source>
</evidence>
<dbReference type="Proteomes" id="UP000015241">
    <property type="component" value="Unassembled WGS sequence"/>
</dbReference>
<dbReference type="GO" id="GO:0043023">
    <property type="term" value="F:ribosomal large subunit binding"/>
    <property type="evidence" value="ECO:0007669"/>
    <property type="project" value="TreeGrafter"/>
</dbReference>
<dbReference type="InterPro" id="IPR039804">
    <property type="entry name" value="RING-CH-C4HC3_LTN1"/>
</dbReference>
<protein>
    <recommendedName>
        <fullName evidence="6 16">E3 ubiquitin-protein ligase listerin</fullName>
        <ecNumber evidence="5 16">2.3.2.27</ecNumber>
    </recommendedName>
    <alternativeName>
        <fullName evidence="16">RING-type E3 ubiquitin transferase listerin</fullName>
    </alternativeName>
</protein>
<proteinExistence type="inferred from homology"/>
<dbReference type="UniPathway" id="UPA00143"/>
<dbReference type="EC" id="2.3.2.27" evidence="5 16"/>
<keyword evidence="12 16" id="KW-0833">Ubl conjugation pathway</keyword>
<evidence type="ECO:0000256" key="12">
    <source>
        <dbReference type="ARBA" id="ARBA00022786"/>
    </source>
</evidence>
<evidence type="ECO:0000256" key="1">
    <source>
        <dbReference type="ARBA" id="ARBA00000900"/>
    </source>
</evidence>
<dbReference type="PANTHER" id="PTHR12389:SF0">
    <property type="entry name" value="E3 UBIQUITIN-PROTEIN LIGASE LISTERIN"/>
    <property type="match status" value="1"/>
</dbReference>